<comment type="caution">
    <text evidence="1">The sequence shown here is derived from an EMBL/GenBank/DDBJ whole genome shotgun (WGS) entry which is preliminary data.</text>
</comment>
<dbReference type="AlphaFoldDB" id="A0AAN6C0D3"/>
<dbReference type="Proteomes" id="UP000537989">
    <property type="component" value="Unassembled WGS sequence"/>
</dbReference>
<keyword evidence="2" id="KW-1185">Reference proteome</keyword>
<evidence type="ECO:0000313" key="2">
    <source>
        <dbReference type="Proteomes" id="UP000537989"/>
    </source>
</evidence>
<organism evidence="1 2">
    <name type="scientific">Fusarium austroamericanum</name>
    <dbReference type="NCBI Taxonomy" id="282268"/>
    <lineage>
        <taxon>Eukaryota</taxon>
        <taxon>Fungi</taxon>
        <taxon>Dikarya</taxon>
        <taxon>Ascomycota</taxon>
        <taxon>Pezizomycotina</taxon>
        <taxon>Sordariomycetes</taxon>
        <taxon>Hypocreomycetidae</taxon>
        <taxon>Hypocreales</taxon>
        <taxon>Nectriaceae</taxon>
        <taxon>Fusarium</taxon>
    </lineage>
</organism>
<gene>
    <name evidence="1" type="ORF">FAUST_5857</name>
</gene>
<sequence length="375" mass="43111">MWAREQRKIGLEIENERPRRIYVPIRHQMGWLMWVPMGTWDMTEEGRKRQLKEIKKGFANAWMTATAIDPESAGGYRLVDVINIEKAQQSTRLEAINKDDVNGDGWVKMGENPFGLFDTYVSLVDFNAYMKSLEVLKGHDDLNLIRKNAHHESKTKPAEITKLKKFFTNHYHPMADTKHKKIYTNEQTEVMKEMYNLKTKTITKGFNQILYLKREDFESIWRIDVSSDKIINAWGKRDPKYAPAMIMGMPANETAQYALGWEPLDKASEYLGYEHRMSSGFFMAEWLHLCASSWGGLSTRSNKAKVYRSSDIPGNLVLGTSETNSVMARYTFLTRGNSTYPGSQLFKVRKGMANAGLRQPGPRLKSVLSQTYGYS</sequence>
<reference evidence="1 2" key="1">
    <citation type="submission" date="2020-02" db="EMBL/GenBank/DDBJ databases">
        <title>Identification and distribution of gene clusters putatively required for synthesis of sphingolipid metabolism inhibitors in phylogenetically diverse species of the filamentous fungus Fusarium.</title>
        <authorList>
            <person name="Kim H.-S."/>
            <person name="Busman M."/>
            <person name="Brown D.W."/>
            <person name="Divon H."/>
            <person name="Uhlig S."/>
            <person name="Proctor R.H."/>
        </authorList>
    </citation>
    <scope>NUCLEOTIDE SEQUENCE [LARGE SCALE GENOMIC DNA]</scope>
    <source>
        <strain evidence="1 2">NRRL 2903</strain>
    </source>
</reference>
<evidence type="ECO:0000313" key="1">
    <source>
        <dbReference type="EMBL" id="KAF5237905.1"/>
    </source>
</evidence>
<proteinExistence type="predicted"/>
<dbReference type="EMBL" id="JAAMOD010000152">
    <property type="protein sequence ID" value="KAF5237905.1"/>
    <property type="molecule type" value="Genomic_DNA"/>
</dbReference>
<accession>A0AAN6C0D3</accession>
<protein>
    <submittedName>
        <fullName evidence="1">Uncharacterized protein</fullName>
    </submittedName>
</protein>
<name>A0AAN6C0D3_FUSAU</name>